<dbReference type="InterPro" id="IPR052892">
    <property type="entry name" value="NA-targeting_endonuclease"/>
</dbReference>
<dbReference type="InterPro" id="IPR047693">
    <property type="entry name" value="RNA-guided_IscB-like"/>
</dbReference>
<dbReference type="Pfam" id="PF14279">
    <property type="entry name" value="HNH_5"/>
    <property type="match status" value="1"/>
</dbReference>
<dbReference type="Pfam" id="PF14239">
    <property type="entry name" value="RRXRR"/>
    <property type="match status" value="1"/>
</dbReference>
<sequence>MFECEYMSVFVLNKQKRPLMPCSEKRARLLLERGRAVVVRLVPFTIRLKDRIGGVLQPLRLKLDPGSKTTGIALVREVVRRDESVVWLAELTHRGYQISEALRARSAMRRRRRSANLRYRAPRFLNRTKPKGWLAPSLRHRVETTINWVKRLRRLAPITEITQELVRFDLQAMQHPEISGIEYQQGELAGYEVREYLLEKWQRTCAYCGAQQVPLQIEHIRPKSAGGSNRLSNLTLACAPCNHKKGAQSIEAFLKHKLELLKQIQAQAQAPLKDAAAVNTTRWALFNALKATGLQVKTGSGGQTKYNRQRLGIPKTHALDAACVGKLDALHNWQIPTLAIKAMGRGSYQRTRLNRFGFPRGHLMRHKRIHGFQTGDRVIAHIPSGKKAGVHVGRVAVRTSGSFNIQTATGVIQGIAHRHCSVLQRADGYGYSFNLTQPEEARLAA</sequence>
<dbReference type="InterPro" id="IPR025938">
    <property type="entry name" value="RRXRR_dom"/>
</dbReference>
<dbReference type="EMBL" id="FNOW01000019">
    <property type="protein sequence ID" value="SDX90858.1"/>
    <property type="molecule type" value="Genomic_DNA"/>
</dbReference>
<name>A0A1H3FKG2_ALLWA</name>
<keyword evidence="2" id="KW-0255">Endonuclease</keyword>
<dbReference type="Proteomes" id="UP000198672">
    <property type="component" value="Unassembled WGS sequence"/>
</dbReference>
<keyword evidence="2" id="KW-0378">Hydrolase</keyword>
<proteinExistence type="predicted"/>
<keyword evidence="2" id="KW-0540">Nuclease</keyword>
<dbReference type="InterPro" id="IPR029471">
    <property type="entry name" value="HNH_5"/>
</dbReference>
<evidence type="ECO:0000313" key="2">
    <source>
        <dbReference type="EMBL" id="SDX90858.1"/>
    </source>
</evidence>
<evidence type="ECO:0000259" key="1">
    <source>
        <dbReference type="SMART" id="SM00507"/>
    </source>
</evidence>
<dbReference type="CDD" id="cd00085">
    <property type="entry name" value="HNHc"/>
    <property type="match status" value="1"/>
</dbReference>
<evidence type="ECO:0000313" key="3">
    <source>
        <dbReference type="Proteomes" id="UP000198672"/>
    </source>
</evidence>
<dbReference type="PANTHER" id="PTHR33877:SF2">
    <property type="entry name" value="OS07G0170200 PROTEIN"/>
    <property type="match status" value="1"/>
</dbReference>
<dbReference type="InterPro" id="IPR003615">
    <property type="entry name" value="HNH_nuc"/>
</dbReference>
<dbReference type="SMART" id="SM00507">
    <property type="entry name" value="HNHc"/>
    <property type="match status" value="1"/>
</dbReference>
<organism evidence="2 3">
    <name type="scientific">Allochromatium warmingii</name>
    <name type="common">Chromatium warmingii</name>
    <dbReference type="NCBI Taxonomy" id="61595"/>
    <lineage>
        <taxon>Bacteria</taxon>
        <taxon>Pseudomonadati</taxon>
        <taxon>Pseudomonadota</taxon>
        <taxon>Gammaproteobacteria</taxon>
        <taxon>Chromatiales</taxon>
        <taxon>Chromatiaceae</taxon>
        <taxon>Allochromatium</taxon>
    </lineage>
</organism>
<protein>
    <submittedName>
        <fullName evidence="2">HNH endonuclease</fullName>
    </submittedName>
</protein>
<dbReference type="Gene3D" id="1.10.30.50">
    <property type="match status" value="1"/>
</dbReference>
<dbReference type="GO" id="GO:0004519">
    <property type="term" value="F:endonuclease activity"/>
    <property type="evidence" value="ECO:0007669"/>
    <property type="project" value="UniProtKB-KW"/>
</dbReference>
<feature type="domain" description="HNH nuclease" evidence="1">
    <location>
        <begin position="192"/>
        <end position="243"/>
    </location>
</feature>
<dbReference type="PANTHER" id="PTHR33877">
    <property type="entry name" value="SLL1193 PROTEIN"/>
    <property type="match status" value="1"/>
</dbReference>
<keyword evidence="3" id="KW-1185">Reference proteome</keyword>
<accession>A0A1H3FKG2</accession>
<dbReference type="NCBIfam" id="NF040563">
    <property type="entry name" value="guided_IscB"/>
    <property type="match status" value="1"/>
</dbReference>
<reference evidence="3" key="1">
    <citation type="submission" date="2016-10" db="EMBL/GenBank/DDBJ databases">
        <authorList>
            <person name="Varghese N."/>
            <person name="Submissions S."/>
        </authorList>
    </citation>
    <scope>NUCLEOTIDE SEQUENCE [LARGE SCALE GENOMIC DNA]</scope>
    <source>
        <strain evidence="3">DSM 173</strain>
    </source>
</reference>
<dbReference type="STRING" id="61595.SAMN05421644_1199"/>
<dbReference type="AlphaFoldDB" id="A0A1H3FKG2"/>
<gene>
    <name evidence="2" type="ORF">SAMN05421644_1199</name>
</gene>